<dbReference type="OrthoDB" id="8055121at2759"/>
<protein>
    <recommendedName>
        <fullName evidence="3">DUF4219 domain-containing protein</fullName>
    </recommendedName>
</protein>
<accession>A0A8S9WJR6</accession>
<keyword evidence="2" id="KW-1185">Reference proteome</keyword>
<organism evidence="1 2">
    <name type="scientific">Apolygus lucorum</name>
    <name type="common">Small green plant bug</name>
    <name type="synonym">Lygocoris lucorum</name>
    <dbReference type="NCBI Taxonomy" id="248454"/>
    <lineage>
        <taxon>Eukaryota</taxon>
        <taxon>Metazoa</taxon>
        <taxon>Ecdysozoa</taxon>
        <taxon>Arthropoda</taxon>
        <taxon>Hexapoda</taxon>
        <taxon>Insecta</taxon>
        <taxon>Pterygota</taxon>
        <taxon>Neoptera</taxon>
        <taxon>Paraneoptera</taxon>
        <taxon>Hemiptera</taxon>
        <taxon>Heteroptera</taxon>
        <taxon>Panheteroptera</taxon>
        <taxon>Cimicomorpha</taxon>
        <taxon>Miridae</taxon>
        <taxon>Mirini</taxon>
        <taxon>Apolygus</taxon>
    </lineage>
</organism>
<dbReference type="EMBL" id="WIXP02000017">
    <property type="protein sequence ID" value="KAF6197522.1"/>
    <property type="molecule type" value="Genomic_DNA"/>
</dbReference>
<evidence type="ECO:0000313" key="1">
    <source>
        <dbReference type="EMBL" id="KAF6197522.1"/>
    </source>
</evidence>
<gene>
    <name evidence="1" type="ORF">GE061_008486</name>
</gene>
<sequence length="74" mass="8421">MAALLVAPGMKQFNGVGFSNWSFRLKLQLEQHGVLDVVEKIERWNRTFWGLKITGSSENRPSFTKLATIPLEET</sequence>
<reference evidence="1" key="1">
    <citation type="journal article" date="2021" name="Mol. Ecol. Resour.">
        <title>Apolygus lucorum genome provides insights into omnivorousness and mesophyll feeding.</title>
        <authorList>
            <person name="Liu Y."/>
            <person name="Liu H."/>
            <person name="Wang H."/>
            <person name="Huang T."/>
            <person name="Liu B."/>
            <person name="Yang B."/>
            <person name="Yin L."/>
            <person name="Li B."/>
            <person name="Zhang Y."/>
            <person name="Zhang S."/>
            <person name="Jiang F."/>
            <person name="Zhang X."/>
            <person name="Ren Y."/>
            <person name="Wang B."/>
            <person name="Wang S."/>
            <person name="Lu Y."/>
            <person name="Wu K."/>
            <person name="Fan W."/>
            <person name="Wang G."/>
        </authorList>
    </citation>
    <scope>NUCLEOTIDE SEQUENCE</scope>
    <source>
        <strain evidence="1">12Hb</strain>
    </source>
</reference>
<proteinExistence type="predicted"/>
<evidence type="ECO:0000313" key="2">
    <source>
        <dbReference type="Proteomes" id="UP000466442"/>
    </source>
</evidence>
<name>A0A8S9WJR6_APOLU</name>
<dbReference type="AlphaFoldDB" id="A0A8S9WJR6"/>
<comment type="caution">
    <text evidence="1">The sequence shown here is derived from an EMBL/GenBank/DDBJ whole genome shotgun (WGS) entry which is preliminary data.</text>
</comment>
<dbReference type="Proteomes" id="UP000466442">
    <property type="component" value="Unassembled WGS sequence"/>
</dbReference>
<evidence type="ECO:0008006" key="3">
    <source>
        <dbReference type="Google" id="ProtNLM"/>
    </source>
</evidence>